<dbReference type="InterPro" id="IPR051081">
    <property type="entry name" value="HTH_MetalResp_TranReg"/>
</dbReference>
<keyword evidence="2" id="KW-0238">DNA-binding</keyword>
<name>A0A9J6QVW5_9FIRM</name>
<gene>
    <name evidence="5" type="ORF">OBO34_08795</name>
</gene>
<dbReference type="InterPro" id="IPR011991">
    <property type="entry name" value="ArsR-like_HTH"/>
</dbReference>
<evidence type="ECO:0000313" key="6">
    <source>
        <dbReference type="Proteomes" id="UP001065549"/>
    </source>
</evidence>
<evidence type="ECO:0000256" key="2">
    <source>
        <dbReference type="ARBA" id="ARBA00023125"/>
    </source>
</evidence>
<dbReference type="GO" id="GO:0003700">
    <property type="term" value="F:DNA-binding transcription factor activity"/>
    <property type="evidence" value="ECO:0007669"/>
    <property type="project" value="InterPro"/>
</dbReference>
<evidence type="ECO:0000256" key="1">
    <source>
        <dbReference type="ARBA" id="ARBA00023015"/>
    </source>
</evidence>
<dbReference type="Gene3D" id="1.10.10.10">
    <property type="entry name" value="Winged helix-like DNA-binding domain superfamily/Winged helix DNA-binding domain"/>
    <property type="match status" value="1"/>
</dbReference>
<dbReference type="PRINTS" id="PR00778">
    <property type="entry name" value="HTHARSR"/>
</dbReference>
<evidence type="ECO:0000256" key="3">
    <source>
        <dbReference type="ARBA" id="ARBA00023163"/>
    </source>
</evidence>
<dbReference type="PANTHER" id="PTHR33154">
    <property type="entry name" value="TRANSCRIPTIONAL REGULATOR, ARSR FAMILY"/>
    <property type="match status" value="1"/>
</dbReference>
<evidence type="ECO:0000313" key="5">
    <source>
        <dbReference type="EMBL" id="MCU7378454.1"/>
    </source>
</evidence>
<dbReference type="PROSITE" id="PS50987">
    <property type="entry name" value="HTH_ARSR_2"/>
    <property type="match status" value="1"/>
</dbReference>
<dbReference type="SMART" id="SM00418">
    <property type="entry name" value="HTH_ARSR"/>
    <property type="match status" value="1"/>
</dbReference>
<dbReference type="GO" id="GO:0003677">
    <property type="term" value="F:DNA binding"/>
    <property type="evidence" value="ECO:0007669"/>
    <property type="project" value="UniProtKB-KW"/>
</dbReference>
<sequence length="344" mass="40236">MNYKIMYQFDPVFETIGLLHSIAEPMEKEAVIQQFNELGFDAERCYKKYYKIMERYIRLFKKHMAPCEISHQEFFFCHGDEFCLLLTVLITENPQWMDSLDPVSDEEIRSMTGFLLQENEAQAISLRDGNWPQLDTEKEIIKFLSDLQAEESLKWHLLEFMRCPKDWMEKLIELLATNIPACEKALEEMNKALEPFVRSYENNADKQVSQIAKICAPGACIYPTLIGGMSQQIYYSRCYQGLFMSFLTPKGSSGDERKELVITRMKALSDRSKLDILCELKKSRQYNLELAETMKLSPSTISHHMNVLFACGFVGIEKKDGRVYYYLQEEVVEEYLDHVRQMLL</sequence>
<dbReference type="RefSeq" id="WP_253019884.1">
    <property type="nucleotide sequence ID" value="NZ_JAOSHN010000003.1"/>
</dbReference>
<evidence type="ECO:0000259" key="4">
    <source>
        <dbReference type="PROSITE" id="PS50987"/>
    </source>
</evidence>
<dbReference type="AlphaFoldDB" id="A0A9J6QVW5"/>
<reference evidence="5" key="1">
    <citation type="submission" date="2022-09" db="EMBL/GenBank/DDBJ databases">
        <title>Culturomic study of gut microbiota in children with autism spectrum disorder.</title>
        <authorList>
            <person name="Efimov B.A."/>
            <person name="Chaplin A.V."/>
            <person name="Sokolova S.R."/>
            <person name="Pikina A.P."/>
            <person name="Korzhanova M."/>
            <person name="Belova V."/>
            <person name="Korostin D."/>
        </authorList>
    </citation>
    <scope>NUCLEOTIDE SEQUENCE</scope>
    <source>
        <strain evidence="5">ASD5510</strain>
    </source>
</reference>
<proteinExistence type="predicted"/>
<dbReference type="InterPro" id="IPR036390">
    <property type="entry name" value="WH_DNA-bd_sf"/>
</dbReference>
<keyword evidence="1" id="KW-0805">Transcription regulation</keyword>
<dbReference type="InterPro" id="IPR001845">
    <property type="entry name" value="HTH_ArsR_DNA-bd_dom"/>
</dbReference>
<dbReference type="Pfam" id="PF01022">
    <property type="entry name" value="HTH_5"/>
    <property type="match status" value="1"/>
</dbReference>
<dbReference type="Proteomes" id="UP001065549">
    <property type="component" value="Unassembled WGS sequence"/>
</dbReference>
<feature type="domain" description="HTH arsR-type" evidence="4">
    <location>
        <begin position="253"/>
        <end position="344"/>
    </location>
</feature>
<comment type="caution">
    <text evidence="5">The sequence shown here is derived from an EMBL/GenBank/DDBJ whole genome shotgun (WGS) entry which is preliminary data.</text>
</comment>
<dbReference type="SUPFAM" id="SSF46785">
    <property type="entry name" value="Winged helix' DNA-binding domain"/>
    <property type="match status" value="1"/>
</dbReference>
<dbReference type="EMBL" id="JAOSHN010000003">
    <property type="protein sequence ID" value="MCU7378454.1"/>
    <property type="molecule type" value="Genomic_DNA"/>
</dbReference>
<protein>
    <submittedName>
        <fullName evidence="5">Winged helix-turn-helix domain-containing protein</fullName>
    </submittedName>
</protein>
<accession>A0A9J6QVW5</accession>
<keyword evidence="3" id="KW-0804">Transcription</keyword>
<organism evidence="5 6">
    <name type="scientific">Hominibacterium faecale</name>
    <dbReference type="NCBI Taxonomy" id="2839743"/>
    <lineage>
        <taxon>Bacteria</taxon>
        <taxon>Bacillati</taxon>
        <taxon>Bacillota</taxon>
        <taxon>Clostridia</taxon>
        <taxon>Peptostreptococcales</taxon>
        <taxon>Anaerovoracaceae</taxon>
        <taxon>Hominibacterium</taxon>
    </lineage>
</organism>
<keyword evidence="6" id="KW-1185">Reference proteome</keyword>
<dbReference type="InterPro" id="IPR036388">
    <property type="entry name" value="WH-like_DNA-bd_sf"/>
</dbReference>
<dbReference type="CDD" id="cd00090">
    <property type="entry name" value="HTH_ARSR"/>
    <property type="match status" value="1"/>
</dbReference>
<dbReference type="PANTHER" id="PTHR33154:SF18">
    <property type="entry name" value="ARSENICAL RESISTANCE OPERON REPRESSOR"/>
    <property type="match status" value="1"/>
</dbReference>